<keyword evidence="1" id="KW-0812">Transmembrane</keyword>
<keyword evidence="3" id="KW-1185">Reference proteome</keyword>
<evidence type="ECO:0000313" key="2">
    <source>
        <dbReference type="EMBL" id="AZQ36560.1"/>
    </source>
</evidence>
<evidence type="ECO:0000256" key="1">
    <source>
        <dbReference type="SAM" id="Phobius"/>
    </source>
</evidence>
<sequence length="242" mass="27798">MEDVLEVLMPTIVVLVTVAGIIGVIYNIRRVNKRDVRSEQEQAELVRFAQERGWNYTAEIPGGAERYVGAPPFRAKGHYLWDRVDGEFRGHTFSCFEYRPRDFDAEDAGTNDHRYFVAFTLTTPTPTPGMIVDQPNTLERADNRFNNVFGLGDNEVKLGNPEFDEDFRIITDDEAFARTVMTDDLLRFLLSDPRVKDGPLRFHGNELITWFEGRLRPDGIDPKLNYLCDVLERVPAQTWHSA</sequence>
<gene>
    <name evidence="2" type="ORF">EJ357_26525</name>
</gene>
<dbReference type="EMBL" id="CP034539">
    <property type="protein sequence ID" value="AZQ36560.1"/>
    <property type="molecule type" value="Genomic_DNA"/>
</dbReference>
<dbReference type="OrthoDB" id="3812641at2"/>
<accession>A0A3Q9EQ03</accession>
<reference evidence="2 3" key="1">
    <citation type="journal article" date="2019" name="Int. J. Syst. Evol. Microbiol.">
        <title>Streptomyces cyaneochromogenes sp. nov., a blue pigment-producing actinomycete from manganese-contaminated soil.</title>
        <authorList>
            <person name="Tang X."/>
            <person name="Zhao J."/>
            <person name="Li K."/>
            <person name="Chen Z."/>
            <person name="Sun Y."/>
            <person name="Gao J."/>
        </authorList>
    </citation>
    <scope>NUCLEOTIDE SEQUENCE [LARGE SCALE GENOMIC DNA]</scope>
    <source>
        <strain evidence="2 3">MK-45</strain>
    </source>
</reference>
<name>A0A3Q9EQ03_9ACTN</name>
<dbReference type="RefSeq" id="WP_126394080.1">
    <property type="nucleotide sequence ID" value="NZ_CP034539.1"/>
</dbReference>
<keyword evidence="1" id="KW-0472">Membrane</keyword>
<keyword evidence="1" id="KW-1133">Transmembrane helix</keyword>
<dbReference type="AlphaFoldDB" id="A0A3Q9EQ03"/>
<evidence type="ECO:0000313" key="3">
    <source>
        <dbReference type="Proteomes" id="UP000280298"/>
    </source>
</evidence>
<dbReference type="Proteomes" id="UP000280298">
    <property type="component" value="Chromosome"/>
</dbReference>
<proteinExistence type="predicted"/>
<dbReference type="KEGG" id="scya:EJ357_26525"/>
<protein>
    <recommendedName>
        <fullName evidence="4">DUF3137 domain-containing protein</fullName>
    </recommendedName>
</protein>
<organism evidence="2 3">
    <name type="scientific">Streptomyces cyaneochromogenes</name>
    <dbReference type="NCBI Taxonomy" id="2496836"/>
    <lineage>
        <taxon>Bacteria</taxon>
        <taxon>Bacillati</taxon>
        <taxon>Actinomycetota</taxon>
        <taxon>Actinomycetes</taxon>
        <taxon>Kitasatosporales</taxon>
        <taxon>Streptomycetaceae</taxon>
        <taxon>Streptomyces</taxon>
    </lineage>
</organism>
<feature type="transmembrane region" description="Helical" evidence="1">
    <location>
        <begin position="7"/>
        <end position="28"/>
    </location>
</feature>
<evidence type="ECO:0008006" key="4">
    <source>
        <dbReference type="Google" id="ProtNLM"/>
    </source>
</evidence>